<dbReference type="Pfam" id="PF13167">
    <property type="entry name" value="GTP-bdg_N"/>
    <property type="match status" value="1"/>
</dbReference>
<keyword evidence="7" id="KW-0175">Coiled coil</keyword>
<comment type="similarity">
    <text evidence="6">Belongs to the TRAFAC class OBG-HflX-like GTPase superfamily. HflX GTPase family.</text>
</comment>
<evidence type="ECO:0000256" key="6">
    <source>
        <dbReference type="HAMAP-Rule" id="MF_00900"/>
    </source>
</evidence>
<evidence type="ECO:0000256" key="3">
    <source>
        <dbReference type="ARBA" id="ARBA00022741"/>
    </source>
</evidence>
<dbReference type="InterPro" id="IPR042108">
    <property type="entry name" value="GTPase_HflX_N_sf"/>
</dbReference>
<evidence type="ECO:0000256" key="2">
    <source>
        <dbReference type="ARBA" id="ARBA00022723"/>
    </source>
</evidence>
<dbReference type="PRINTS" id="PR00326">
    <property type="entry name" value="GTP1OBG"/>
</dbReference>
<dbReference type="Pfam" id="PF16360">
    <property type="entry name" value="GTP-bdg_M"/>
    <property type="match status" value="1"/>
</dbReference>
<evidence type="ECO:0000313" key="10">
    <source>
        <dbReference type="Proteomes" id="UP001056429"/>
    </source>
</evidence>
<dbReference type="InterPro" id="IPR032305">
    <property type="entry name" value="GTP-bd_M"/>
</dbReference>
<comment type="function">
    <text evidence="6">GTPase that associates with the 50S ribosomal subunit and may have a role during protein synthesis or ribosome biogenesis.</text>
</comment>
<dbReference type="NCBIfam" id="TIGR00231">
    <property type="entry name" value="small_GTP"/>
    <property type="match status" value="1"/>
</dbReference>
<proteinExistence type="inferred from homology"/>
<dbReference type="InterPro" id="IPR025121">
    <property type="entry name" value="GTPase_HflX_N"/>
</dbReference>
<feature type="domain" description="Hflx-type G" evidence="8">
    <location>
        <begin position="371"/>
        <end position="547"/>
    </location>
</feature>
<dbReference type="Pfam" id="PF01926">
    <property type="entry name" value="MMR_HSR1"/>
    <property type="match status" value="1"/>
</dbReference>
<name>A0A9J6P0X3_9CLOT</name>
<gene>
    <name evidence="6 9" type="primary">hflX</name>
    <name evidence="9" type="ORF">KDK92_04955</name>
</gene>
<dbReference type="GO" id="GO:0005737">
    <property type="term" value="C:cytoplasm"/>
    <property type="evidence" value="ECO:0007669"/>
    <property type="project" value="UniProtKB-SubCell"/>
</dbReference>
<dbReference type="InterPro" id="IPR030394">
    <property type="entry name" value="G_HFLX_dom"/>
</dbReference>
<keyword evidence="1 6" id="KW-0963">Cytoplasm</keyword>
<reference evidence="9" key="2">
    <citation type="submission" date="2021-04" db="EMBL/GenBank/DDBJ databases">
        <authorList>
            <person name="Dong X."/>
        </authorList>
    </citation>
    <scope>NUCLEOTIDE SEQUENCE</scope>
    <source>
        <strain evidence="9">ZWT</strain>
    </source>
</reference>
<dbReference type="Gene3D" id="3.40.50.300">
    <property type="entry name" value="P-loop containing nucleotide triphosphate hydrolases"/>
    <property type="match status" value="1"/>
</dbReference>
<evidence type="ECO:0000256" key="5">
    <source>
        <dbReference type="ARBA" id="ARBA00023134"/>
    </source>
</evidence>
<dbReference type="InterPro" id="IPR006073">
    <property type="entry name" value="GTP-bd"/>
</dbReference>
<evidence type="ECO:0000256" key="7">
    <source>
        <dbReference type="SAM" id="Coils"/>
    </source>
</evidence>
<dbReference type="EMBL" id="JAGSOJ010000001">
    <property type="protein sequence ID" value="MCM1989080.1"/>
    <property type="molecule type" value="Genomic_DNA"/>
</dbReference>
<evidence type="ECO:0000256" key="4">
    <source>
        <dbReference type="ARBA" id="ARBA00022842"/>
    </source>
</evidence>
<dbReference type="CDD" id="cd01878">
    <property type="entry name" value="HflX"/>
    <property type="match status" value="1"/>
</dbReference>
<evidence type="ECO:0000259" key="8">
    <source>
        <dbReference type="PROSITE" id="PS51705"/>
    </source>
</evidence>
<dbReference type="GO" id="GO:0046872">
    <property type="term" value="F:metal ion binding"/>
    <property type="evidence" value="ECO:0007669"/>
    <property type="project" value="UniProtKB-KW"/>
</dbReference>
<dbReference type="AlphaFoldDB" id="A0A9J6P0X3"/>
<comment type="subunit">
    <text evidence="6">Monomer. Associates with the 50S ribosomal subunit.</text>
</comment>
<dbReference type="NCBIfam" id="TIGR03156">
    <property type="entry name" value="GTP_HflX"/>
    <property type="match status" value="1"/>
</dbReference>
<dbReference type="Proteomes" id="UP001056429">
    <property type="component" value="Unassembled WGS sequence"/>
</dbReference>
<protein>
    <recommendedName>
        <fullName evidence="6">GTPase HflX</fullName>
    </recommendedName>
    <alternativeName>
        <fullName evidence="6">GTP-binding protein HflX</fullName>
    </alternativeName>
</protein>
<feature type="coiled-coil region" evidence="7">
    <location>
        <begin position="330"/>
        <end position="357"/>
    </location>
</feature>
<dbReference type="RefSeq" id="WP_250857958.1">
    <property type="nucleotide sequence ID" value="NZ_JAGSOJ010000001.1"/>
</dbReference>
<organism evidence="9 10">
    <name type="scientific">Oceanirhabdus seepicola</name>
    <dbReference type="NCBI Taxonomy" id="2828781"/>
    <lineage>
        <taxon>Bacteria</taxon>
        <taxon>Bacillati</taxon>
        <taxon>Bacillota</taxon>
        <taxon>Clostridia</taxon>
        <taxon>Eubacteriales</taxon>
        <taxon>Clostridiaceae</taxon>
        <taxon>Oceanirhabdus</taxon>
    </lineage>
</organism>
<dbReference type="InterPro" id="IPR016496">
    <property type="entry name" value="GTPase_HflX"/>
</dbReference>
<accession>A0A9J6P0X3</accession>
<dbReference type="InterPro" id="IPR027417">
    <property type="entry name" value="P-loop_NTPase"/>
</dbReference>
<dbReference type="Gene3D" id="6.10.250.2860">
    <property type="match status" value="1"/>
</dbReference>
<dbReference type="PANTHER" id="PTHR10229:SF0">
    <property type="entry name" value="GTP-BINDING PROTEIN 6-RELATED"/>
    <property type="match status" value="1"/>
</dbReference>
<keyword evidence="2" id="KW-0479">Metal-binding</keyword>
<evidence type="ECO:0000313" key="9">
    <source>
        <dbReference type="EMBL" id="MCM1989080.1"/>
    </source>
</evidence>
<dbReference type="GO" id="GO:0003924">
    <property type="term" value="F:GTPase activity"/>
    <property type="evidence" value="ECO:0007669"/>
    <property type="project" value="UniProtKB-UniRule"/>
</dbReference>
<dbReference type="HAMAP" id="MF_00900">
    <property type="entry name" value="GTPase_HflX"/>
    <property type="match status" value="1"/>
</dbReference>
<keyword evidence="5 6" id="KW-0342">GTP-binding</keyword>
<sequence>MLNGKINGIKKSVLNMLEELYEINIEKDRIFSYELVERMNDITKILKKEISVAIDRRGRIINVAVGDSRSVELPMVDTKERRLSGVRIIHTHPTGNSKLSSLDISALIELKLDAMVAIGVQETIDSIKVNIGFCDVYNRKLITNEMKNIRVKEAIEFDLLDRINHINKIMDEIQVYEDDIERAILVGIDNEKSLDELEGLTEACGVVTIEKVLQKRNKIDSAYYTGKGKVQELAYLRQVAGANVIIFDDELSASQVRNLEERVGCKVIDRSVLILDIFARRAKSKEAKLQVELAMLKHKFSRLRGFGADLARIRGGVGTKGGVGSRGPGEKKLETDRRHIEDRIDDIKAELEKVVNTRVVQRENRNKDNISKVALVGYTNAGKSTLRNKLCDVSSTNHVNKGGVFEADMLFATLDTTVRAINLNDNRKITLSDTVGFIRKLPHELVEAFKSTLEEVIEADLLLHVVDAANEEAIAQINAVNNVLGELNAQDKNIIIVLNKIDVADKDNLNLLKDSLKGQKVVEISAVNEKNLDRLLDMIGEEIPVKFIEKEFVIPYDAQALVSMLHENCNILCEDYKEEGTYIKAEVYDEMYNKCKEFEVQ</sequence>
<dbReference type="FunFam" id="3.40.50.11060:FF:000001">
    <property type="entry name" value="GTPase HflX"/>
    <property type="match status" value="1"/>
</dbReference>
<dbReference type="Gene3D" id="3.40.50.11060">
    <property type="entry name" value="GTPase HflX, N-terminal domain"/>
    <property type="match status" value="1"/>
</dbReference>
<dbReference type="GO" id="GO:0043022">
    <property type="term" value="F:ribosome binding"/>
    <property type="evidence" value="ECO:0007669"/>
    <property type="project" value="TreeGrafter"/>
</dbReference>
<dbReference type="InterPro" id="IPR005225">
    <property type="entry name" value="Small_GTP-bd"/>
</dbReference>
<keyword evidence="3 6" id="KW-0547">Nucleotide-binding</keyword>
<comment type="caution">
    <text evidence="9">The sequence shown here is derived from an EMBL/GenBank/DDBJ whole genome shotgun (WGS) entry which is preliminary data.</text>
</comment>
<dbReference type="SUPFAM" id="SSF52540">
    <property type="entry name" value="P-loop containing nucleoside triphosphate hydrolases"/>
    <property type="match status" value="1"/>
</dbReference>
<dbReference type="GO" id="GO:0005525">
    <property type="term" value="F:GTP binding"/>
    <property type="evidence" value="ECO:0007669"/>
    <property type="project" value="UniProtKB-UniRule"/>
</dbReference>
<evidence type="ECO:0000256" key="1">
    <source>
        <dbReference type="ARBA" id="ARBA00022490"/>
    </source>
</evidence>
<dbReference type="PANTHER" id="PTHR10229">
    <property type="entry name" value="GTP-BINDING PROTEIN HFLX"/>
    <property type="match status" value="1"/>
</dbReference>
<keyword evidence="4" id="KW-0460">Magnesium</keyword>
<reference evidence="9" key="1">
    <citation type="journal article" date="2021" name="mSystems">
        <title>Bacteria and Archaea Synergistically Convert Glycine Betaine to Biogenic Methane in the Formosa Cold Seep of the South China Sea.</title>
        <authorList>
            <person name="Li L."/>
            <person name="Zhang W."/>
            <person name="Zhang S."/>
            <person name="Song L."/>
            <person name="Sun Q."/>
            <person name="Zhang H."/>
            <person name="Xiang H."/>
            <person name="Dong X."/>
        </authorList>
    </citation>
    <scope>NUCLEOTIDE SEQUENCE</scope>
    <source>
        <strain evidence="9">ZWT</strain>
    </source>
</reference>
<keyword evidence="10" id="KW-1185">Reference proteome</keyword>
<dbReference type="PROSITE" id="PS51705">
    <property type="entry name" value="G_HFLX"/>
    <property type="match status" value="1"/>
</dbReference>
<comment type="subcellular location">
    <subcellularLocation>
        <location evidence="6">Cytoplasm</location>
    </subcellularLocation>
    <text evidence="6">May associate with membranes.</text>
</comment>